<dbReference type="InterPro" id="IPR035979">
    <property type="entry name" value="RBD_domain_sf"/>
</dbReference>
<dbReference type="GeneTree" id="ENSGT00940000159924"/>
<dbReference type="GO" id="GO:0005737">
    <property type="term" value="C:cytoplasm"/>
    <property type="evidence" value="ECO:0000318"/>
    <property type="project" value="GO_Central"/>
</dbReference>
<dbReference type="CDD" id="cd12407">
    <property type="entry name" value="RRM_FOX1_like"/>
    <property type="match status" value="1"/>
</dbReference>
<evidence type="ECO:0000259" key="8">
    <source>
        <dbReference type="PROSITE" id="PS50102"/>
    </source>
</evidence>
<feature type="region of interest" description="Disordered" evidence="7">
    <location>
        <begin position="280"/>
        <end position="332"/>
    </location>
</feature>
<evidence type="ECO:0000256" key="7">
    <source>
        <dbReference type="SAM" id="MobiDB-lite"/>
    </source>
</evidence>
<dbReference type="PANTHER" id="PTHR15597">
    <property type="entry name" value="ATAXIN 2-BINDING PROTEIN 1-RELATED"/>
    <property type="match status" value="1"/>
</dbReference>
<reference evidence="9" key="3">
    <citation type="submission" date="2025-09" db="UniProtKB">
        <authorList>
            <consortium name="Ensembl"/>
        </authorList>
    </citation>
    <scope>IDENTIFICATION</scope>
    <source>
        <strain evidence="9">Hd-rR</strain>
    </source>
</reference>
<dbReference type="GO" id="GO:0005634">
    <property type="term" value="C:nucleus"/>
    <property type="evidence" value="ECO:0000318"/>
    <property type="project" value="GO_Central"/>
</dbReference>
<dbReference type="InterPro" id="IPR012677">
    <property type="entry name" value="Nucleotide-bd_a/b_plait_sf"/>
</dbReference>
<evidence type="ECO:0000256" key="2">
    <source>
        <dbReference type="ARBA" id="ARBA00022664"/>
    </source>
</evidence>
<dbReference type="PROSITE" id="PS50102">
    <property type="entry name" value="RRM"/>
    <property type="match status" value="1"/>
</dbReference>
<dbReference type="Bgee" id="ENSORLG00000000905">
    <property type="expression patterns" value="Expressed in brain and 9 other cell types or tissues"/>
</dbReference>
<dbReference type="GO" id="GO:0007399">
    <property type="term" value="P:nervous system development"/>
    <property type="evidence" value="ECO:0000318"/>
    <property type="project" value="GO_Central"/>
</dbReference>
<dbReference type="SMART" id="SM00360">
    <property type="entry name" value="RRM"/>
    <property type="match status" value="1"/>
</dbReference>
<keyword evidence="3 6" id="KW-0694">RNA-binding</keyword>
<evidence type="ECO:0000313" key="9">
    <source>
        <dbReference type="Ensembl" id="ENSORLP00000038530.1"/>
    </source>
</evidence>
<gene>
    <name evidence="9" type="primary">RBFOX3</name>
    <name evidence="9" type="synonym">rbfox3a</name>
</gene>
<keyword evidence="2" id="KW-0507">mRNA processing</keyword>
<dbReference type="FunFam" id="3.30.70.330:FF:000004">
    <property type="entry name" value="RNA binding fox-1 homolog 1"/>
    <property type="match status" value="1"/>
</dbReference>
<sequence>MPPESAASSSRSAPTSHQLSWKAPCQPPLHAQMWACLPFPFPPRVRISGHCRRDASDVCGLGLFTPQRSVRSTALMQRSQPPSPRRGRKPTWRRRLLFGCTPPRRHLLPLQSITCSSFSLSDRLNLTEGPAPRSHPCAPSTTASGSPAAAAAAAAAADAAASRVTQLQAHPLHPYMETPSWAGNTLCKSGSIAVFGNVVYSGLLNDHLWHLGVPLFTRLGNQEATNPPEAMAQPYTPAQYPPPPQNGIPAEFAAPHPLPAQDYTGQSRVPEHAMTLYTPTQTHSEPAGTDNSTPAIPASTTAPTDDVTQTEGSQQLQLQHSDSSEKQQPKRLHVSNIPFRFRDPDLRQMFGQFGKILDVEIIFNERGSKGFGFVTFETSTDADRAREKLNGTIVEGRKIEVNNATARVMTNKKVANPYTNGWKLNPVVGAVYGPELYAVTGFPYPATGATVAYRGAHLRGRGRAVYNTFRTAPPPPPIPAYGAVVYQDGFYGAEIYGGYAAYRFAQPATTAAYSDSYGRVYATADPYHHTIGPAATYSVGTMASLYRGGYSRFTPY</sequence>
<feature type="region of interest" description="Disordered" evidence="7">
    <location>
        <begin position="1"/>
        <end position="21"/>
    </location>
</feature>
<dbReference type="Pfam" id="PF12414">
    <property type="entry name" value="Fox-1_C"/>
    <property type="match status" value="1"/>
</dbReference>
<evidence type="ECO:0000256" key="6">
    <source>
        <dbReference type="PROSITE-ProRule" id="PRU00176"/>
    </source>
</evidence>
<accession>A0A3B3I425</accession>
<dbReference type="InParanoid" id="A0A3B3I425"/>
<dbReference type="InterPro" id="IPR025670">
    <property type="entry name" value="Fox-1_C_dom"/>
</dbReference>
<dbReference type="Pfam" id="PF00076">
    <property type="entry name" value="RRM_1"/>
    <property type="match status" value="1"/>
</dbReference>
<dbReference type="InterPro" id="IPR047131">
    <property type="entry name" value="RBFOX1-like"/>
</dbReference>
<evidence type="ECO:0000256" key="5">
    <source>
        <dbReference type="ARBA" id="ARBA00023242"/>
    </source>
</evidence>
<dbReference type="PANTHER" id="PTHR15597:SF25">
    <property type="entry name" value="RNA BINDING PROTEIN FOX-1 HOMOLOG 3"/>
    <property type="match status" value="1"/>
</dbReference>
<feature type="compositionally biased region" description="Low complexity" evidence="7">
    <location>
        <begin position="292"/>
        <end position="304"/>
    </location>
</feature>
<dbReference type="GO" id="GO:0000381">
    <property type="term" value="P:regulation of alternative mRNA splicing, via spliceosome"/>
    <property type="evidence" value="ECO:0000318"/>
    <property type="project" value="GO_Central"/>
</dbReference>
<organism evidence="9 10">
    <name type="scientific">Oryzias latipes</name>
    <name type="common">Japanese rice fish</name>
    <name type="synonym">Japanese killifish</name>
    <dbReference type="NCBI Taxonomy" id="8090"/>
    <lineage>
        <taxon>Eukaryota</taxon>
        <taxon>Metazoa</taxon>
        <taxon>Chordata</taxon>
        <taxon>Craniata</taxon>
        <taxon>Vertebrata</taxon>
        <taxon>Euteleostomi</taxon>
        <taxon>Actinopterygii</taxon>
        <taxon>Neopterygii</taxon>
        <taxon>Teleostei</taxon>
        <taxon>Neoteleostei</taxon>
        <taxon>Acanthomorphata</taxon>
        <taxon>Ovalentaria</taxon>
        <taxon>Atherinomorphae</taxon>
        <taxon>Beloniformes</taxon>
        <taxon>Adrianichthyidae</taxon>
        <taxon>Oryziinae</taxon>
        <taxon>Oryzias</taxon>
    </lineage>
</organism>
<protein>
    <submittedName>
        <fullName evidence="9">RNA binding fox-1 homolog 3</fullName>
    </submittedName>
</protein>
<evidence type="ECO:0000256" key="3">
    <source>
        <dbReference type="ARBA" id="ARBA00022884"/>
    </source>
</evidence>
<dbReference type="Ensembl" id="ENSORLT00000045739.1">
    <property type="protein sequence ID" value="ENSORLP00000038530.1"/>
    <property type="gene ID" value="ENSORLG00000000905.2"/>
</dbReference>
<dbReference type="GO" id="GO:0003729">
    <property type="term" value="F:mRNA binding"/>
    <property type="evidence" value="ECO:0000318"/>
    <property type="project" value="GO_Central"/>
</dbReference>
<feature type="domain" description="RRM" evidence="8">
    <location>
        <begin position="330"/>
        <end position="406"/>
    </location>
</feature>
<dbReference type="InterPro" id="IPR000504">
    <property type="entry name" value="RRM_dom"/>
</dbReference>
<dbReference type="GO" id="GO:0006397">
    <property type="term" value="P:mRNA processing"/>
    <property type="evidence" value="ECO:0007669"/>
    <property type="project" value="UniProtKB-KW"/>
</dbReference>
<evidence type="ECO:0000256" key="4">
    <source>
        <dbReference type="ARBA" id="ARBA00023187"/>
    </source>
</evidence>
<dbReference type="GO" id="GO:0008380">
    <property type="term" value="P:RNA splicing"/>
    <property type="evidence" value="ECO:0007669"/>
    <property type="project" value="UniProtKB-KW"/>
</dbReference>
<keyword evidence="5" id="KW-0539">Nucleus</keyword>
<dbReference type="AlphaFoldDB" id="A0A3B3I425"/>
<reference evidence="9" key="2">
    <citation type="submission" date="2025-08" db="UniProtKB">
        <authorList>
            <consortium name="Ensembl"/>
        </authorList>
    </citation>
    <scope>IDENTIFICATION</scope>
    <source>
        <strain evidence="9">Hd-rR</strain>
    </source>
</reference>
<dbReference type="Proteomes" id="UP000001038">
    <property type="component" value="Chromosome 8"/>
</dbReference>
<feature type="compositionally biased region" description="Low complexity" evidence="7">
    <location>
        <begin position="1"/>
        <end position="16"/>
    </location>
</feature>
<dbReference type="STRING" id="8090.ENSORLP00000038530"/>
<evidence type="ECO:0000313" key="10">
    <source>
        <dbReference type="Proteomes" id="UP000001038"/>
    </source>
</evidence>
<keyword evidence="4" id="KW-0508">mRNA splicing</keyword>
<name>A0A3B3I425_ORYLA</name>
<dbReference type="InterPro" id="IPR034237">
    <property type="entry name" value="FOX1_RRM"/>
</dbReference>
<evidence type="ECO:0000256" key="1">
    <source>
        <dbReference type="ARBA" id="ARBA00004123"/>
    </source>
</evidence>
<feature type="region of interest" description="Disordered" evidence="7">
    <location>
        <begin position="70"/>
        <end position="91"/>
    </location>
</feature>
<keyword evidence="10" id="KW-1185">Reference proteome</keyword>
<reference evidence="9 10" key="1">
    <citation type="journal article" date="2007" name="Nature">
        <title>The medaka draft genome and insights into vertebrate genome evolution.</title>
        <authorList>
            <person name="Kasahara M."/>
            <person name="Naruse K."/>
            <person name="Sasaki S."/>
            <person name="Nakatani Y."/>
            <person name="Qu W."/>
            <person name="Ahsan B."/>
            <person name="Yamada T."/>
            <person name="Nagayasu Y."/>
            <person name="Doi K."/>
            <person name="Kasai Y."/>
            <person name="Jindo T."/>
            <person name="Kobayashi D."/>
            <person name="Shimada A."/>
            <person name="Toyoda A."/>
            <person name="Kuroki Y."/>
            <person name="Fujiyama A."/>
            <person name="Sasaki T."/>
            <person name="Shimizu A."/>
            <person name="Asakawa S."/>
            <person name="Shimizu N."/>
            <person name="Hashimoto S."/>
            <person name="Yang J."/>
            <person name="Lee Y."/>
            <person name="Matsushima K."/>
            <person name="Sugano S."/>
            <person name="Sakaizumi M."/>
            <person name="Narita T."/>
            <person name="Ohishi K."/>
            <person name="Haga S."/>
            <person name="Ohta F."/>
            <person name="Nomoto H."/>
            <person name="Nogata K."/>
            <person name="Morishita T."/>
            <person name="Endo T."/>
            <person name="Shin-I T."/>
            <person name="Takeda H."/>
            <person name="Morishita S."/>
            <person name="Kohara Y."/>
        </authorList>
    </citation>
    <scope>NUCLEOTIDE SEQUENCE [LARGE SCALE GENOMIC DNA]</scope>
    <source>
        <strain evidence="9 10">Hd-rR</strain>
    </source>
</reference>
<dbReference type="SUPFAM" id="SSF54928">
    <property type="entry name" value="RNA-binding domain, RBD"/>
    <property type="match status" value="1"/>
</dbReference>
<dbReference type="Gene3D" id="3.30.70.330">
    <property type="match status" value="1"/>
</dbReference>
<comment type="subcellular location">
    <subcellularLocation>
        <location evidence="1">Nucleus</location>
    </subcellularLocation>
</comment>
<proteinExistence type="predicted"/>